<feature type="region of interest" description="Disordered" evidence="1">
    <location>
        <begin position="75"/>
        <end position="102"/>
    </location>
</feature>
<gene>
    <name evidence="2" type="ORF">AK812_SmicGene43762</name>
</gene>
<keyword evidence="3" id="KW-1185">Reference proteome</keyword>
<dbReference type="EMBL" id="LSRX01002060">
    <property type="protein sequence ID" value="OLP76318.1"/>
    <property type="molecule type" value="Genomic_DNA"/>
</dbReference>
<evidence type="ECO:0000313" key="3">
    <source>
        <dbReference type="Proteomes" id="UP000186817"/>
    </source>
</evidence>
<proteinExistence type="predicted"/>
<dbReference type="AlphaFoldDB" id="A0A1Q9C063"/>
<sequence length="310" mass="34776">MDRVNAEANAESLIARGNEMRDAQLRDLLAMRGMFGRSSSSSSTMRPLKNIFKKDDGDKTEKLIAELMERDVKAFDESKRHESSTPQAKPLARPAASSLGDTERLAKIEAGYVEQMTELRAALRQAKQTEEHLRDDRNHWRQAAEYFQQDSQQDNGDEQEEEEEEDVSPSESPTNIGPGGPGGGDDHDDSPSRGPNHEGWISWIHAAFRPDPDIEGMNESGHIKFKSIDVKLGDSPALKMELLVYYDMLSYDDPKRSYKFPPFRRSHKPEIQEIHKGLGNGFRKRPGGTIKADVLLFDAAVLEATPRQAA</sequence>
<feature type="compositionally biased region" description="Acidic residues" evidence="1">
    <location>
        <begin position="155"/>
        <end position="168"/>
    </location>
</feature>
<accession>A0A1Q9C063</accession>
<comment type="caution">
    <text evidence="2">The sequence shown here is derived from an EMBL/GenBank/DDBJ whole genome shotgun (WGS) entry which is preliminary data.</text>
</comment>
<organism evidence="2 3">
    <name type="scientific">Symbiodinium microadriaticum</name>
    <name type="common">Dinoflagellate</name>
    <name type="synonym">Zooxanthella microadriatica</name>
    <dbReference type="NCBI Taxonomy" id="2951"/>
    <lineage>
        <taxon>Eukaryota</taxon>
        <taxon>Sar</taxon>
        <taxon>Alveolata</taxon>
        <taxon>Dinophyceae</taxon>
        <taxon>Suessiales</taxon>
        <taxon>Symbiodiniaceae</taxon>
        <taxon>Symbiodinium</taxon>
    </lineage>
</organism>
<reference evidence="2 3" key="1">
    <citation type="submission" date="2016-02" db="EMBL/GenBank/DDBJ databases">
        <title>Genome analysis of coral dinoflagellate symbionts highlights evolutionary adaptations to a symbiotic lifestyle.</title>
        <authorList>
            <person name="Aranda M."/>
            <person name="Li Y."/>
            <person name="Liew Y.J."/>
            <person name="Baumgarten S."/>
            <person name="Simakov O."/>
            <person name="Wilson M."/>
            <person name="Piel J."/>
            <person name="Ashoor H."/>
            <person name="Bougouffa S."/>
            <person name="Bajic V.B."/>
            <person name="Ryu T."/>
            <person name="Ravasi T."/>
            <person name="Bayer T."/>
            <person name="Micklem G."/>
            <person name="Kim H."/>
            <person name="Bhak J."/>
            <person name="Lajeunesse T.C."/>
            <person name="Voolstra C.R."/>
        </authorList>
    </citation>
    <scope>NUCLEOTIDE SEQUENCE [LARGE SCALE GENOMIC DNA]</scope>
    <source>
        <strain evidence="2 3">CCMP2467</strain>
    </source>
</reference>
<protein>
    <submittedName>
        <fullName evidence="2">Uncharacterized protein</fullName>
    </submittedName>
</protein>
<dbReference type="Proteomes" id="UP000186817">
    <property type="component" value="Unassembled WGS sequence"/>
</dbReference>
<dbReference type="OrthoDB" id="10321918at2759"/>
<feature type="region of interest" description="Disordered" evidence="1">
    <location>
        <begin position="149"/>
        <end position="198"/>
    </location>
</feature>
<evidence type="ECO:0000256" key="1">
    <source>
        <dbReference type="SAM" id="MobiDB-lite"/>
    </source>
</evidence>
<name>A0A1Q9C063_SYMMI</name>
<evidence type="ECO:0000313" key="2">
    <source>
        <dbReference type="EMBL" id="OLP76318.1"/>
    </source>
</evidence>